<dbReference type="SUPFAM" id="SSF57667">
    <property type="entry name" value="beta-beta-alpha zinc fingers"/>
    <property type="match status" value="1"/>
</dbReference>
<reference evidence="14 15" key="1">
    <citation type="submission" date="2019-04" db="EMBL/GenBank/DDBJ databases">
        <title>Friends and foes A comparative genomics study of 23 Aspergillus species from section Flavi.</title>
        <authorList>
            <consortium name="DOE Joint Genome Institute"/>
            <person name="Kjaerbolling I."/>
            <person name="Vesth T."/>
            <person name="Frisvad J.C."/>
            <person name="Nybo J.L."/>
            <person name="Theobald S."/>
            <person name="Kildgaard S."/>
            <person name="Isbrandt T."/>
            <person name="Kuo A."/>
            <person name="Sato A."/>
            <person name="Lyhne E.K."/>
            <person name="Kogle M.E."/>
            <person name="Wiebenga A."/>
            <person name="Kun R.S."/>
            <person name="Lubbers R.J."/>
            <person name="Makela M.R."/>
            <person name="Barry K."/>
            <person name="Chovatia M."/>
            <person name="Clum A."/>
            <person name="Daum C."/>
            <person name="Haridas S."/>
            <person name="He G."/>
            <person name="LaButti K."/>
            <person name="Lipzen A."/>
            <person name="Mondo S."/>
            <person name="Riley R."/>
            <person name="Salamov A."/>
            <person name="Simmons B.A."/>
            <person name="Magnuson J.K."/>
            <person name="Henrissat B."/>
            <person name="Mortensen U.H."/>
            <person name="Larsen T.O."/>
            <person name="Devries R.P."/>
            <person name="Grigoriev I.V."/>
            <person name="Machida M."/>
            <person name="Baker S.E."/>
            <person name="Andersen M.R."/>
        </authorList>
    </citation>
    <scope>NUCLEOTIDE SEQUENCE [LARGE SCALE GENOMIC DNA]</scope>
    <source>
        <strain evidence="14 15">CBS 151.66</strain>
    </source>
</reference>
<evidence type="ECO:0008006" key="16">
    <source>
        <dbReference type="Google" id="ProtNLM"/>
    </source>
</evidence>
<dbReference type="GO" id="GO:0000978">
    <property type="term" value="F:RNA polymerase II cis-regulatory region sequence-specific DNA binding"/>
    <property type="evidence" value="ECO:0007669"/>
    <property type="project" value="InterPro"/>
</dbReference>
<dbReference type="GO" id="GO:0000981">
    <property type="term" value="F:DNA-binding transcription factor activity, RNA polymerase II-specific"/>
    <property type="evidence" value="ECO:0007669"/>
    <property type="project" value="InterPro"/>
</dbReference>
<protein>
    <recommendedName>
        <fullName evidence="16">Fungal-specific transcription factor domain-containing protein</fullName>
    </recommendedName>
</protein>
<evidence type="ECO:0000256" key="3">
    <source>
        <dbReference type="ARBA" id="ARBA00022737"/>
    </source>
</evidence>
<evidence type="ECO:0000256" key="2">
    <source>
        <dbReference type="ARBA" id="ARBA00022723"/>
    </source>
</evidence>
<dbReference type="GO" id="GO:0000785">
    <property type="term" value="C:chromatin"/>
    <property type="evidence" value="ECO:0007669"/>
    <property type="project" value="TreeGrafter"/>
</dbReference>
<dbReference type="InterPro" id="IPR001138">
    <property type="entry name" value="Zn2Cys6_DnaBD"/>
</dbReference>
<evidence type="ECO:0000256" key="5">
    <source>
        <dbReference type="ARBA" id="ARBA00022833"/>
    </source>
</evidence>
<dbReference type="InterPro" id="IPR007219">
    <property type="entry name" value="XnlR_reg_dom"/>
</dbReference>
<organism evidence="14 15">
    <name type="scientific">Aspergillus leporis</name>
    <dbReference type="NCBI Taxonomy" id="41062"/>
    <lineage>
        <taxon>Eukaryota</taxon>
        <taxon>Fungi</taxon>
        <taxon>Dikarya</taxon>
        <taxon>Ascomycota</taxon>
        <taxon>Pezizomycotina</taxon>
        <taxon>Eurotiomycetes</taxon>
        <taxon>Eurotiomycetidae</taxon>
        <taxon>Eurotiales</taxon>
        <taxon>Aspergillaceae</taxon>
        <taxon>Aspergillus</taxon>
        <taxon>Aspergillus subgen. Circumdati</taxon>
    </lineage>
</organism>
<keyword evidence="7" id="KW-0238">DNA-binding</keyword>
<dbReference type="Proteomes" id="UP000326565">
    <property type="component" value="Unassembled WGS sequence"/>
</dbReference>
<dbReference type="Gene3D" id="3.30.160.60">
    <property type="entry name" value="Classic Zinc Finger"/>
    <property type="match status" value="1"/>
</dbReference>
<dbReference type="PANTHER" id="PTHR40626">
    <property type="entry name" value="MIP31509P"/>
    <property type="match status" value="1"/>
</dbReference>
<name>A0A5N5WNQ9_9EURO</name>
<evidence type="ECO:0000256" key="6">
    <source>
        <dbReference type="ARBA" id="ARBA00023015"/>
    </source>
</evidence>
<evidence type="ECO:0000256" key="1">
    <source>
        <dbReference type="ARBA" id="ARBA00004123"/>
    </source>
</evidence>
<proteinExistence type="predicted"/>
<dbReference type="InterPro" id="IPR013087">
    <property type="entry name" value="Znf_C2H2_type"/>
</dbReference>
<dbReference type="InterPro" id="IPR036864">
    <property type="entry name" value="Zn2-C6_fun-type_DNA-bd_sf"/>
</dbReference>
<evidence type="ECO:0000256" key="11">
    <source>
        <dbReference type="SAM" id="MobiDB-lite"/>
    </source>
</evidence>
<keyword evidence="3" id="KW-0677">Repeat</keyword>
<feature type="domain" description="Zn(2)-C6 fungal-type" evidence="12">
    <location>
        <begin position="72"/>
        <end position="101"/>
    </location>
</feature>
<evidence type="ECO:0000259" key="13">
    <source>
        <dbReference type="PROSITE" id="PS50157"/>
    </source>
</evidence>
<dbReference type="EMBL" id="ML732345">
    <property type="protein sequence ID" value="KAB8069337.1"/>
    <property type="molecule type" value="Genomic_DNA"/>
</dbReference>
<keyword evidence="9" id="KW-0539">Nucleus</keyword>
<evidence type="ECO:0000256" key="8">
    <source>
        <dbReference type="ARBA" id="ARBA00023163"/>
    </source>
</evidence>
<dbReference type="CDD" id="cd12148">
    <property type="entry name" value="fungal_TF_MHR"/>
    <property type="match status" value="1"/>
</dbReference>
<evidence type="ECO:0000313" key="14">
    <source>
        <dbReference type="EMBL" id="KAB8069337.1"/>
    </source>
</evidence>
<dbReference type="Pfam" id="PF04082">
    <property type="entry name" value="Fungal_trans"/>
    <property type="match status" value="1"/>
</dbReference>
<dbReference type="PROSITE" id="PS00463">
    <property type="entry name" value="ZN2_CY6_FUNGAL_1"/>
    <property type="match status" value="1"/>
</dbReference>
<keyword evidence="15" id="KW-1185">Reference proteome</keyword>
<evidence type="ECO:0000256" key="7">
    <source>
        <dbReference type="ARBA" id="ARBA00023125"/>
    </source>
</evidence>
<dbReference type="Gene3D" id="4.10.240.10">
    <property type="entry name" value="Zn(2)-C6 fungal-type DNA-binding domain"/>
    <property type="match status" value="1"/>
</dbReference>
<dbReference type="Pfam" id="PF00172">
    <property type="entry name" value="Zn_clus"/>
    <property type="match status" value="1"/>
</dbReference>
<keyword evidence="2" id="KW-0479">Metal-binding</keyword>
<dbReference type="PROSITE" id="PS50157">
    <property type="entry name" value="ZINC_FINGER_C2H2_2"/>
    <property type="match status" value="1"/>
</dbReference>
<comment type="subcellular location">
    <subcellularLocation>
        <location evidence="1">Nucleus</location>
    </subcellularLocation>
</comment>
<keyword evidence="4 10" id="KW-0863">Zinc-finger</keyword>
<evidence type="ECO:0000313" key="15">
    <source>
        <dbReference type="Proteomes" id="UP000326565"/>
    </source>
</evidence>
<feature type="domain" description="C2H2-type" evidence="13">
    <location>
        <begin position="2"/>
        <end position="29"/>
    </location>
</feature>
<evidence type="ECO:0000256" key="4">
    <source>
        <dbReference type="ARBA" id="ARBA00022771"/>
    </source>
</evidence>
<dbReference type="GO" id="GO:0008270">
    <property type="term" value="F:zinc ion binding"/>
    <property type="evidence" value="ECO:0007669"/>
    <property type="project" value="UniProtKB-KW"/>
</dbReference>
<evidence type="ECO:0000256" key="10">
    <source>
        <dbReference type="PROSITE-ProRule" id="PRU00042"/>
    </source>
</evidence>
<dbReference type="GO" id="GO:0005634">
    <property type="term" value="C:nucleus"/>
    <property type="evidence" value="ECO:0007669"/>
    <property type="project" value="UniProtKB-SubCell"/>
</dbReference>
<dbReference type="SUPFAM" id="SSF57701">
    <property type="entry name" value="Zn2/Cys6 DNA-binding domain"/>
    <property type="match status" value="1"/>
</dbReference>
<dbReference type="CDD" id="cd00067">
    <property type="entry name" value="GAL4"/>
    <property type="match status" value="1"/>
</dbReference>
<keyword evidence="6" id="KW-0805">Transcription regulation</keyword>
<dbReference type="PROSITE" id="PS00028">
    <property type="entry name" value="ZINC_FINGER_C2H2_1"/>
    <property type="match status" value="1"/>
</dbReference>
<dbReference type="SMART" id="SM00066">
    <property type="entry name" value="GAL4"/>
    <property type="match status" value="1"/>
</dbReference>
<dbReference type="PANTHER" id="PTHR40626:SF1">
    <property type="entry name" value="TRANSCRIPTION FACTOR WITH C2H2 AND ZN(2)-CYS(6) DNA BINDING DOMAIN (EUROFUNG)"/>
    <property type="match status" value="1"/>
</dbReference>
<keyword evidence="5" id="KW-0862">Zinc</keyword>
<accession>A0A5N5WNQ9</accession>
<dbReference type="OrthoDB" id="654211at2759"/>
<sequence>MFQCSLCDTSYQRKCHLERHLVTHTRKPSSGCPFCNKTFLKPEVARRHSKVCAKKHRQPSPPAAKPGRKRQSCDNCSTAKRACDKSLPCSRCSRLGQRCIFSSQRELTLLASSSTEVSLKPHIGQRSGLADDDSQFSFLRHFTDPYVNKDRLAIGTTAESSTRRNLETLYSHLEHALIPTHPMETYFGDFSSTDLFYQSSLPTDEFMVADCLSHGPFSSNLSRQLNDIMMELVETSKSLIKDQQQPLDVTGLASLFTVTNVSTFISTFFHSLYWHLPVVHFPTFDPGNVSNPLLLAIFLSGAIYATPLGGAALPSRLLDVAEEYIFRRIISLSMVDTPLTEDLARFSPTVQLIQSALITEMLQFGQEELQTRRRIRIIRHPCLVSIMRSLGFFHLKRTMAPKVCDDRAWRRMVAEEVCIRLACWTFLADGFLTVCFKNCPTISSFEMDCHLPWRTELWEAENAESFSRIATLHGEEASLPPVREVVQSLLDSSNASVTFPWSLSLCVEHLLILIYAISSLAFQARVGFFGSISLKQIKFAITNWKQIWDSLSDPLRNQQLLPMGYPKHAKELWLLLSATLDAASKPESNILYLDNGATDDLGDLNQFIQWCSRST</sequence>
<dbReference type="PROSITE" id="PS50048">
    <property type="entry name" value="ZN2_CY6_FUNGAL_2"/>
    <property type="match status" value="1"/>
</dbReference>
<gene>
    <name evidence="14" type="ORF">BDV29DRAFT_194950</name>
</gene>
<dbReference type="InterPro" id="IPR051059">
    <property type="entry name" value="VerF-like"/>
</dbReference>
<feature type="region of interest" description="Disordered" evidence="11">
    <location>
        <begin position="50"/>
        <end position="71"/>
    </location>
</feature>
<dbReference type="InterPro" id="IPR036236">
    <property type="entry name" value="Znf_C2H2_sf"/>
</dbReference>
<dbReference type="GO" id="GO:0006351">
    <property type="term" value="P:DNA-templated transcription"/>
    <property type="evidence" value="ECO:0007669"/>
    <property type="project" value="InterPro"/>
</dbReference>
<keyword evidence="8" id="KW-0804">Transcription</keyword>
<dbReference type="GO" id="GO:0009893">
    <property type="term" value="P:positive regulation of metabolic process"/>
    <property type="evidence" value="ECO:0007669"/>
    <property type="project" value="UniProtKB-ARBA"/>
</dbReference>
<dbReference type="AlphaFoldDB" id="A0A5N5WNQ9"/>
<dbReference type="SMART" id="SM00355">
    <property type="entry name" value="ZnF_C2H2"/>
    <property type="match status" value="2"/>
</dbReference>
<evidence type="ECO:0000259" key="12">
    <source>
        <dbReference type="PROSITE" id="PS50048"/>
    </source>
</evidence>
<evidence type="ECO:0000256" key="9">
    <source>
        <dbReference type="ARBA" id="ARBA00023242"/>
    </source>
</evidence>